<dbReference type="GO" id="GO:0004674">
    <property type="term" value="F:protein serine/threonine kinase activity"/>
    <property type="evidence" value="ECO:0007669"/>
    <property type="project" value="UniProtKB-KW"/>
</dbReference>
<keyword evidence="4" id="KW-0597">Phosphoprotein</keyword>
<dbReference type="InterPro" id="IPR018247">
    <property type="entry name" value="EF_Hand_1_Ca_BS"/>
</dbReference>
<evidence type="ECO:0000313" key="20">
    <source>
        <dbReference type="EMBL" id="KAL0314525.1"/>
    </source>
</evidence>
<keyword evidence="5" id="KW-0808">Transferase</keyword>
<dbReference type="FunFam" id="3.30.200.20:FF:000004">
    <property type="entry name" value="Calcium-dependent protein kinase 1"/>
    <property type="match status" value="1"/>
</dbReference>
<dbReference type="InterPro" id="IPR000719">
    <property type="entry name" value="Prot_kinase_dom"/>
</dbReference>
<dbReference type="PROSITE" id="PS50222">
    <property type="entry name" value="EF_HAND_2"/>
    <property type="match status" value="4"/>
</dbReference>
<evidence type="ECO:0000256" key="11">
    <source>
        <dbReference type="ARBA" id="ARBA00022840"/>
    </source>
</evidence>
<dbReference type="PROSITE" id="PS50011">
    <property type="entry name" value="PROTEIN_KINASE_DOM"/>
    <property type="match status" value="1"/>
</dbReference>
<evidence type="ECO:0000256" key="7">
    <source>
        <dbReference type="ARBA" id="ARBA00022737"/>
    </source>
</evidence>
<comment type="catalytic activity">
    <reaction evidence="14">
        <text>L-seryl-[protein] + ATP = O-phospho-L-seryl-[protein] + ADP + H(+)</text>
        <dbReference type="Rhea" id="RHEA:17989"/>
        <dbReference type="Rhea" id="RHEA-COMP:9863"/>
        <dbReference type="Rhea" id="RHEA-COMP:11604"/>
        <dbReference type="ChEBI" id="CHEBI:15378"/>
        <dbReference type="ChEBI" id="CHEBI:29999"/>
        <dbReference type="ChEBI" id="CHEBI:30616"/>
        <dbReference type="ChEBI" id="CHEBI:83421"/>
        <dbReference type="ChEBI" id="CHEBI:456216"/>
        <dbReference type="EC" id="2.7.11.1"/>
    </reaction>
</comment>
<name>A0AAW2L605_9LAMI</name>
<dbReference type="SUPFAM" id="SSF56112">
    <property type="entry name" value="Protein kinase-like (PK-like)"/>
    <property type="match status" value="1"/>
</dbReference>
<keyword evidence="8 16" id="KW-0547">Nucleotide-binding</keyword>
<dbReference type="InterPro" id="IPR002048">
    <property type="entry name" value="EF_hand_dom"/>
</dbReference>
<sequence>MIIDRVLPPSSLPPTPSLPHALPPPPRPTTAAPRPPSPPTIGPVLRKPCVDITALYDLDKELGRGQFGITYLCTEKATGLKYACKSISRRKLVTDKDIQDVRREIMILQHLTGQPNIVEFKGAYEDKKNLYLVMELCSGGELFDRITARGSYSEKEAARLGRQIVNVVHVCHFMGVMHRDLKPENFLMVSRDEDSPLKATDFGLSVFIESDGVGSAYYVAPEVLRRNYGKEIDVWSAGVILYILLSGFPPFWAETEKGIFEEILKGHVDLQTVPWPTISAGAKDLITKMLTVDPRKRITAAEALEHPWLKEDGEASDRPIDSAVLIRMKQFRAMNKLKKLALKVIAENLSEEEIKGLRQMFNNMDTDGSGTITYEELRTGLSKLGSRLSEAEIKQLMEAADVDKNGTIDYIEFITATMHLHRLEKEENLHKAFQYFDKDSSGFITRDELRHAMQQYGMGDEATIDEVLDDVDTDKDGRINYEEFAAMMKKGTVNFSEQLRTNE</sequence>
<evidence type="ECO:0000259" key="19">
    <source>
        <dbReference type="PROSITE" id="PS50222"/>
    </source>
</evidence>
<evidence type="ECO:0000259" key="18">
    <source>
        <dbReference type="PROSITE" id="PS50011"/>
    </source>
</evidence>
<dbReference type="Gene3D" id="3.30.200.20">
    <property type="entry name" value="Phosphorylase Kinase, domain 1"/>
    <property type="match status" value="1"/>
</dbReference>
<feature type="domain" description="Protein kinase" evidence="18">
    <location>
        <begin position="56"/>
        <end position="309"/>
    </location>
</feature>
<dbReference type="GO" id="GO:0005509">
    <property type="term" value="F:calcium ion binding"/>
    <property type="evidence" value="ECO:0007669"/>
    <property type="project" value="InterPro"/>
</dbReference>
<organism evidence="20">
    <name type="scientific">Sesamum angustifolium</name>
    <dbReference type="NCBI Taxonomy" id="2727405"/>
    <lineage>
        <taxon>Eukaryota</taxon>
        <taxon>Viridiplantae</taxon>
        <taxon>Streptophyta</taxon>
        <taxon>Embryophyta</taxon>
        <taxon>Tracheophyta</taxon>
        <taxon>Spermatophyta</taxon>
        <taxon>Magnoliopsida</taxon>
        <taxon>eudicotyledons</taxon>
        <taxon>Gunneridae</taxon>
        <taxon>Pentapetalae</taxon>
        <taxon>asterids</taxon>
        <taxon>lamiids</taxon>
        <taxon>Lamiales</taxon>
        <taxon>Pedaliaceae</taxon>
        <taxon>Sesamum</taxon>
    </lineage>
</organism>
<evidence type="ECO:0000256" key="6">
    <source>
        <dbReference type="ARBA" id="ARBA00022723"/>
    </source>
</evidence>
<comment type="similarity">
    <text evidence="1">Belongs to the protein kinase superfamily. CAMK Ser/Thr protein kinase family. CaMK subfamily.</text>
</comment>
<dbReference type="PROSITE" id="PS00108">
    <property type="entry name" value="PROTEIN_KINASE_ST"/>
    <property type="match status" value="1"/>
</dbReference>
<dbReference type="SMART" id="SM00220">
    <property type="entry name" value="S_TKc"/>
    <property type="match status" value="1"/>
</dbReference>
<dbReference type="CDD" id="cd05117">
    <property type="entry name" value="STKc_CAMK"/>
    <property type="match status" value="1"/>
</dbReference>
<dbReference type="InterPro" id="IPR008271">
    <property type="entry name" value="Ser/Thr_kinase_AS"/>
</dbReference>
<evidence type="ECO:0000256" key="2">
    <source>
        <dbReference type="ARBA" id="ARBA00012513"/>
    </source>
</evidence>
<dbReference type="EMBL" id="JACGWK010000015">
    <property type="protein sequence ID" value="KAL0314525.1"/>
    <property type="molecule type" value="Genomic_DNA"/>
</dbReference>
<dbReference type="Pfam" id="PF13499">
    <property type="entry name" value="EF-hand_7"/>
    <property type="match status" value="2"/>
</dbReference>
<feature type="domain" description="EF-hand" evidence="19">
    <location>
        <begin position="352"/>
        <end position="387"/>
    </location>
</feature>
<evidence type="ECO:0000256" key="17">
    <source>
        <dbReference type="SAM" id="MobiDB-lite"/>
    </source>
</evidence>
<evidence type="ECO:0000256" key="3">
    <source>
        <dbReference type="ARBA" id="ARBA00022527"/>
    </source>
</evidence>
<feature type="region of interest" description="Disordered" evidence="17">
    <location>
        <begin position="1"/>
        <end position="43"/>
    </location>
</feature>
<evidence type="ECO:0000256" key="5">
    <source>
        <dbReference type="ARBA" id="ARBA00022679"/>
    </source>
</evidence>
<keyword evidence="3" id="KW-0723">Serine/threonine-protein kinase</keyword>
<dbReference type="InterPro" id="IPR050205">
    <property type="entry name" value="CDPK_Ser/Thr_kinases"/>
</dbReference>
<evidence type="ECO:0000256" key="13">
    <source>
        <dbReference type="ARBA" id="ARBA00047899"/>
    </source>
</evidence>
<gene>
    <name evidence="20" type="ORF">Sangu_2296900</name>
</gene>
<dbReference type="FunFam" id="1.10.510.10:FF:000178">
    <property type="entry name" value="Calcium-dependent protein kinase 5"/>
    <property type="match status" value="1"/>
</dbReference>
<dbReference type="Gene3D" id="1.10.510.10">
    <property type="entry name" value="Transferase(Phosphotransferase) domain 1"/>
    <property type="match status" value="1"/>
</dbReference>
<dbReference type="FunFam" id="1.10.238.10:FF:000015">
    <property type="entry name" value="Calcium-dependent protein kinase 1"/>
    <property type="match status" value="1"/>
</dbReference>
<dbReference type="GO" id="GO:0005524">
    <property type="term" value="F:ATP binding"/>
    <property type="evidence" value="ECO:0007669"/>
    <property type="project" value="UniProtKB-UniRule"/>
</dbReference>
<proteinExistence type="inferred from homology"/>
<keyword evidence="6" id="KW-0479">Metal-binding</keyword>
<feature type="domain" description="EF-hand" evidence="19">
    <location>
        <begin position="424"/>
        <end position="459"/>
    </location>
</feature>
<feature type="binding site" evidence="16">
    <location>
        <position position="85"/>
    </location>
    <ligand>
        <name>ATP</name>
        <dbReference type="ChEBI" id="CHEBI:30616"/>
    </ligand>
</feature>
<reference evidence="20" key="2">
    <citation type="journal article" date="2024" name="Plant">
        <title>Genomic evolution and insights into agronomic trait innovations of Sesamum species.</title>
        <authorList>
            <person name="Miao H."/>
            <person name="Wang L."/>
            <person name="Qu L."/>
            <person name="Liu H."/>
            <person name="Sun Y."/>
            <person name="Le M."/>
            <person name="Wang Q."/>
            <person name="Wei S."/>
            <person name="Zheng Y."/>
            <person name="Lin W."/>
            <person name="Duan Y."/>
            <person name="Cao H."/>
            <person name="Xiong S."/>
            <person name="Wang X."/>
            <person name="Wei L."/>
            <person name="Li C."/>
            <person name="Ma Q."/>
            <person name="Ju M."/>
            <person name="Zhao R."/>
            <person name="Li G."/>
            <person name="Mu C."/>
            <person name="Tian Q."/>
            <person name="Mei H."/>
            <person name="Zhang T."/>
            <person name="Gao T."/>
            <person name="Zhang H."/>
        </authorList>
    </citation>
    <scope>NUCLEOTIDE SEQUENCE</scope>
    <source>
        <strain evidence="20">G01</strain>
    </source>
</reference>
<dbReference type="InterPro" id="IPR017441">
    <property type="entry name" value="Protein_kinase_ATP_BS"/>
</dbReference>
<keyword evidence="11 16" id="KW-0067">ATP-binding</keyword>
<keyword evidence="10" id="KW-0106">Calcium</keyword>
<comment type="similarity">
    <text evidence="12">Belongs to the protein kinase superfamily. Ser/Thr protein kinase family. CDPK subfamily.</text>
</comment>
<feature type="domain" description="EF-hand" evidence="19">
    <location>
        <begin position="460"/>
        <end position="494"/>
    </location>
</feature>
<evidence type="ECO:0000256" key="1">
    <source>
        <dbReference type="ARBA" id="ARBA00005354"/>
    </source>
</evidence>
<evidence type="ECO:0000256" key="12">
    <source>
        <dbReference type="ARBA" id="ARBA00024334"/>
    </source>
</evidence>
<reference evidence="20" key="1">
    <citation type="submission" date="2020-06" db="EMBL/GenBank/DDBJ databases">
        <authorList>
            <person name="Li T."/>
            <person name="Hu X."/>
            <person name="Zhang T."/>
            <person name="Song X."/>
            <person name="Zhang H."/>
            <person name="Dai N."/>
            <person name="Sheng W."/>
            <person name="Hou X."/>
            <person name="Wei L."/>
        </authorList>
    </citation>
    <scope>NUCLEOTIDE SEQUENCE</scope>
    <source>
        <strain evidence="20">G01</strain>
        <tissue evidence="20">Leaf</tissue>
    </source>
</reference>
<accession>A0AAW2L605</accession>
<protein>
    <recommendedName>
        <fullName evidence="2">non-specific serine/threonine protein kinase</fullName>
        <ecNumber evidence="2">2.7.11.1</ecNumber>
    </recommendedName>
</protein>
<evidence type="ECO:0000256" key="8">
    <source>
        <dbReference type="ARBA" id="ARBA00022741"/>
    </source>
</evidence>
<comment type="function">
    <text evidence="15">Regulates the production of reactive oxygen species (ROS) by NADPH oxidase.</text>
</comment>
<feature type="compositionally biased region" description="Pro residues" evidence="17">
    <location>
        <begin position="10"/>
        <end position="41"/>
    </location>
</feature>
<dbReference type="PROSITE" id="PS00018">
    <property type="entry name" value="EF_HAND_1"/>
    <property type="match status" value="4"/>
</dbReference>
<dbReference type="Pfam" id="PF00069">
    <property type="entry name" value="Pkinase"/>
    <property type="match status" value="1"/>
</dbReference>
<dbReference type="InterPro" id="IPR011009">
    <property type="entry name" value="Kinase-like_dom_sf"/>
</dbReference>
<evidence type="ECO:0000256" key="9">
    <source>
        <dbReference type="ARBA" id="ARBA00022777"/>
    </source>
</evidence>
<keyword evidence="7" id="KW-0677">Repeat</keyword>
<dbReference type="AlphaFoldDB" id="A0AAW2L605"/>
<evidence type="ECO:0000256" key="16">
    <source>
        <dbReference type="PROSITE-ProRule" id="PRU10141"/>
    </source>
</evidence>
<dbReference type="SMART" id="SM00054">
    <property type="entry name" value="EFh"/>
    <property type="match status" value="4"/>
</dbReference>
<dbReference type="Gene3D" id="1.10.238.10">
    <property type="entry name" value="EF-hand"/>
    <property type="match status" value="1"/>
</dbReference>
<dbReference type="SUPFAM" id="SSF47473">
    <property type="entry name" value="EF-hand"/>
    <property type="match status" value="1"/>
</dbReference>
<dbReference type="InterPro" id="IPR011992">
    <property type="entry name" value="EF-hand-dom_pair"/>
</dbReference>
<dbReference type="EC" id="2.7.11.1" evidence="2"/>
<evidence type="ECO:0000256" key="14">
    <source>
        <dbReference type="ARBA" id="ARBA00048679"/>
    </source>
</evidence>
<evidence type="ECO:0000256" key="10">
    <source>
        <dbReference type="ARBA" id="ARBA00022837"/>
    </source>
</evidence>
<comment type="caution">
    <text evidence="20">The sequence shown here is derived from an EMBL/GenBank/DDBJ whole genome shotgun (WGS) entry which is preliminary data.</text>
</comment>
<dbReference type="PANTHER" id="PTHR24349">
    <property type="entry name" value="SERINE/THREONINE-PROTEIN KINASE"/>
    <property type="match status" value="1"/>
</dbReference>
<feature type="domain" description="EF-hand" evidence="19">
    <location>
        <begin position="388"/>
        <end position="423"/>
    </location>
</feature>
<evidence type="ECO:0000256" key="4">
    <source>
        <dbReference type="ARBA" id="ARBA00022553"/>
    </source>
</evidence>
<comment type="catalytic activity">
    <reaction evidence="13">
        <text>L-threonyl-[protein] + ATP = O-phospho-L-threonyl-[protein] + ADP + H(+)</text>
        <dbReference type="Rhea" id="RHEA:46608"/>
        <dbReference type="Rhea" id="RHEA-COMP:11060"/>
        <dbReference type="Rhea" id="RHEA-COMP:11605"/>
        <dbReference type="ChEBI" id="CHEBI:15378"/>
        <dbReference type="ChEBI" id="CHEBI:30013"/>
        <dbReference type="ChEBI" id="CHEBI:30616"/>
        <dbReference type="ChEBI" id="CHEBI:61977"/>
        <dbReference type="ChEBI" id="CHEBI:456216"/>
        <dbReference type="EC" id="2.7.11.1"/>
    </reaction>
</comment>
<keyword evidence="9 20" id="KW-0418">Kinase</keyword>
<evidence type="ECO:0000256" key="15">
    <source>
        <dbReference type="ARBA" id="ARBA00056619"/>
    </source>
</evidence>
<dbReference type="PROSITE" id="PS00107">
    <property type="entry name" value="PROTEIN_KINASE_ATP"/>
    <property type="match status" value="1"/>
</dbReference>